<protein>
    <submittedName>
        <fullName evidence="1">Glycosyltransferase family 1 protein</fullName>
    </submittedName>
</protein>
<sequence>MTPLERTRLVYVAPAAGRSGVGDYADDFLAEIRPHFGDVRDRRIDTEGAETVREVIDHCLAVRRLSTSDDRPTVVHFEQSSGSLSAFWAAASLSRRSAIVTATVHDPPHPVWWPLKTRSVGAHRLLHHTVHYPTRPVHTALQRRVTADRTLFALTNIGAQSIRDSYPRAHPVAARIYVPQRSPLPRLPERPLAVGLFGHVYGGKGFDLVTDLRRHIGPDIDIVVAGRGTEALPDVPGVRVLGEVNGRAEDAFFASVRLLLIPYRKHGAYGPSFPASSTITRAFAYRTPVVCFTEGALAETVGRGGAVGADTVIEMASVVNRVARDDERLTELADDVHRVAEADSLPRCAEGFLNSWSALLERRRGITAGLP</sequence>
<accession>A0ABS7NW23</accession>
<dbReference type="SUPFAM" id="SSF53756">
    <property type="entry name" value="UDP-Glycosyltransferase/glycogen phosphorylase"/>
    <property type="match status" value="1"/>
</dbReference>
<dbReference type="Pfam" id="PF13692">
    <property type="entry name" value="Glyco_trans_1_4"/>
    <property type="match status" value="1"/>
</dbReference>
<gene>
    <name evidence="1" type="ORF">HQ605_15410</name>
</gene>
<organism evidence="1 2">
    <name type="scientific">Rhodococcoides kroppenstedtii</name>
    <dbReference type="NCBI Taxonomy" id="293050"/>
    <lineage>
        <taxon>Bacteria</taxon>
        <taxon>Bacillati</taxon>
        <taxon>Actinomycetota</taxon>
        <taxon>Actinomycetes</taxon>
        <taxon>Mycobacteriales</taxon>
        <taxon>Nocardiaceae</taxon>
        <taxon>Rhodococcoides</taxon>
    </lineage>
</organism>
<evidence type="ECO:0000313" key="1">
    <source>
        <dbReference type="EMBL" id="MBY6322215.1"/>
    </source>
</evidence>
<keyword evidence="2" id="KW-1185">Reference proteome</keyword>
<evidence type="ECO:0000313" key="2">
    <source>
        <dbReference type="Proteomes" id="UP001520140"/>
    </source>
</evidence>
<dbReference type="Gene3D" id="3.40.50.2000">
    <property type="entry name" value="Glycogen Phosphorylase B"/>
    <property type="match status" value="1"/>
</dbReference>
<comment type="caution">
    <text evidence="1">The sequence shown here is derived from an EMBL/GenBank/DDBJ whole genome shotgun (WGS) entry which is preliminary data.</text>
</comment>
<reference evidence="1 2" key="1">
    <citation type="submission" date="2020-06" db="EMBL/GenBank/DDBJ databases">
        <title>Taxonomy, biology and ecology of Rhodococcus bacteria occurring in California pistachio and other woody hosts as revealed by genome sequence analyses.</title>
        <authorList>
            <person name="Gai Y."/>
            <person name="Riely B."/>
        </authorList>
    </citation>
    <scope>NUCLEOTIDE SEQUENCE [LARGE SCALE GENOMIC DNA]</scope>
    <source>
        <strain evidence="1 2">BP-284</strain>
    </source>
</reference>
<dbReference type="Proteomes" id="UP001520140">
    <property type="component" value="Unassembled WGS sequence"/>
</dbReference>
<proteinExistence type="predicted"/>
<dbReference type="RefSeq" id="WP_068103429.1">
    <property type="nucleotide sequence ID" value="NZ_JABUKE010000016.1"/>
</dbReference>
<dbReference type="EMBL" id="JABUKG010000017">
    <property type="protein sequence ID" value="MBY6322215.1"/>
    <property type="molecule type" value="Genomic_DNA"/>
</dbReference>
<name>A0ABS7NW23_9NOCA</name>